<dbReference type="InterPro" id="IPR045864">
    <property type="entry name" value="aa-tRNA-synth_II/BPL/LPL"/>
</dbReference>
<dbReference type="EC" id="6.1.1.11" evidence="3"/>
<dbReference type="GO" id="GO:0005524">
    <property type="term" value="F:ATP binding"/>
    <property type="evidence" value="ECO:0007669"/>
    <property type="project" value="UniProtKB-KW"/>
</dbReference>
<keyword evidence="5" id="KW-0547">Nucleotide-binding</keyword>
<reference evidence="13 14" key="1">
    <citation type="journal article" date="2018" name="Mol. Genet. Genomics">
        <title>The red deer Cervus elaphus genome CerEla1.0: sequencing, annotating, genes, and chromosomes.</title>
        <authorList>
            <person name="Bana N.A."/>
            <person name="Nyiri A."/>
            <person name="Nagy J."/>
            <person name="Frank K."/>
            <person name="Nagy T."/>
            <person name="Steger V."/>
            <person name="Schiller M."/>
            <person name="Lakatos P."/>
            <person name="Sugar L."/>
            <person name="Horn P."/>
            <person name="Barta E."/>
            <person name="Orosz L."/>
        </authorList>
    </citation>
    <scope>NUCLEOTIDE SEQUENCE [LARGE SCALE GENOMIC DNA]</scope>
    <source>
        <strain evidence="13">Hungarian</strain>
    </source>
</reference>
<evidence type="ECO:0000313" key="14">
    <source>
        <dbReference type="Proteomes" id="UP000242450"/>
    </source>
</evidence>
<keyword evidence="14" id="KW-1185">Reference proteome</keyword>
<evidence type="ECO:0000256" key="11">
    <source>
        <dbReference type="SAM" id="MobiDB-lite"/>
    </source>
</evidence>
<dbReference type="Pfam" id="PF00587">
    <property type="entry name" value="tRNA-synt_2b"/>
    <property type="match status" value="1"/>
</dbReference>
<evidence type="ECO:0000256" key="10">
    <source>
        <dbReference type="ARBA" id="ARBA00033352"/>
    </source>
</evidence>
<dbReference type="GO" id="GO:0004828">
    <property type="term" value="F:serine-tRNA ligase activity"/>
    <property type="evidence" value="ECO:0007669"/>
    <property type="project" value="UniProtKB-EC"/>
</dbReference>
<dbReference type="Gene3D" id="3.30.930.10">
    <property type="entry name" value="Bira Bifunctional Protein, Domain 2"/>
    <property type="match status" value="1"/>
</dbReference>
<dbReference type="SUPFAM" id="SSF55681">
    <property type="entry name" value="Class II aaRS and biotin synthetases"/>
    <property type="match status" value="1"/>
</dbReference>
<feature type="domain" description="Aminoacyl-transfer RNA synthetases class-II family profile" evidence="12">
    <location>
        <begin position="1"/>
        <end position="98"/>
    </location>
</feature>
<sequence>MPTQELGLPAYRKFDIEAWMPGRGRFGEVSPLTGGALRVTSASNCTDFQSRRLHIMFQTEAGELQFAHTVNATACAVPRLLIALLESYQQKDGSVLVPPALQPYLGTERITTPTHVPLQYIGPNQPQKPRLPGQPASS</sequence>
<comment type="caution">
    <text evidence="13">The sequence shown here is derived from an EMBL/GenBank/DDBJ whole genome shotgun (WGS) entry which is preliminary data.</text>
</comment>
<evidence type="ECO:0000313" key="13">
    <source>
        <dbReference type="EMBL" id="OWK15777.1"/>
    </source>
</evidence>
<dbReference type="OrthoDB" id="10264585at2759"/>
<dbReference type="InterPro" id="IPR002314">
    <property type="entry name" value="aa-tRNA-synt_IIb"/>
</dbReference>
<dbReference type="InterPro" id="IPR002317">
    <property type="entry name" value="Ser-tRNA-ligase_type_1"/>
</dbReference>
<gene>
    <name evidence="13" type="ORF">Celaphus_00004431</name>
</gene>
<evidence type="ECO:0000256" key="9">
    <source>
        <dbReference type="ARBA" id="ARBA00031113"/>
    </source>
</evidence>
<dbReference type="FunFam" id="3.30.930.10:FF:000106">
    <property type="entry name" value="Serine--tRNA ligase, mitochondrial"/>
    <property type="match status" value="1"/>
</dbReference>
<evidence type="ECO:0000256" key="7">
    <source>
        <dbReference type="ARBA" id="ARBA00022990"/>
    </source>
</evidence>
<evidence type="ECO:0000256" key="5">
    <source>
        <dbReference type="ARBA" id="ARBA00022741"/>
    </source>
</evidence>
<evidence type="ECO:0000256" key="8">
    <source>
        <dbReference type="ARBA" id="ARBA00023146"/>
    </source>
</evidence>
<organism evidence="13 14">
    <name type="scientific">Cervus elaphus hippelaphus</name>
    <name type="common">European red deer</name>
    <dbReference type="NCBI Taxonomy" id="46360"/>
    <lineage>
        <taxon>Eukaryota</taxon>
        <taxon>Metazoa</taxon>
        <taxon>Chordata</taxon>
        <taxon>Craniata</taxon>
        <taxon>Vertebrata</taxon>
        <taxon>Euteleostomi</taxon>
        <taxon>Mammalia</taxon>
        <taxon>Eutheria</taxon>
        <taxon>Laurasiatheria</taxon>
        <taxon>Artiodactyla</taxon>
        <taxon>Ruminantia</taxon>
        <taxon>Pecora</taxon>
        <taxon>Cervidae</taxon>
        <taxon>Cervinae</taxon>
        <taxon>Cervus</taxon>
    </lineage>
</organism>
<proteinExistence type="inferred from homology"/>
<dbReference type="EMBL" id="MKHE01000004">
    <property type="protein sequence ID" value="OWK15777.1"/>
    <property type="molecule type" value="Genomic_DNA"/>
</dbReference>
<dbReference type="GO" id="GO:0006434">
    <property type="term" value="P:seryl-tRNA aminoacylation"/>
    <property type="evidence" value="ECO:0007669"/>
    <property type="project" value="InterPro"/>
</dbReference>
<comment type="pathway">
    <text evidence="1">Aminoacyl-tRNA biosynthesis; selenocysteinyl-tRNA(Sec) biosynthesis; L-seryl-tRNA(Sec) from L-serine and tRNA(Sec): step 1/1.</text>
</comment>
<evidence type="ECO:0000256" key="2">
    <source>
        <dbReference type="ARBA" id="ARBA00010728"/>
    </source>
</evidence>
<feature type="region of interest" description="Disordered" evidence="11">
    <location>
        <begin position="116"/>
        <end position="138"/>
    </location>
</feature>
<dbReference type="PROSITE" id="PS50862">
    <property type="entry name" value="AA_TRNA_LIGASE_II"/>
    <property type="match status" value="1"/>
</dbReference>
<protein>
    <recommendedName>
        <fullName evidence="3">serine--tRNA ligase</fullName>
        <ecNumber evidence="3">6.1.1.11</ecNumber>
    </recommendedName>
    <alternativeName>
        <fullName evidence="9">Seryl-tRNA synthetase</fullName>
    </alternativeName>
    <alternativeName>
        <fullName evidence="10">Seryl-tRNA(Ser/Sec) synthetase</fullName>
    </alternativeName>
</protein>
<evidence type="ECO:0000256" key="6">
    <source>
        <dbReference type="ARBA" id="ARBA00022840"/>
    </source>
</evidence>
<dbReference type="InterPro" id="IPR006195">
    <property type="entry name" value="aa-tRNA-synth_II"/>
</dbReference>
<keyword evidence="4" id="KW-0436">Ligase</keyword>
<dbReference type="AlphaFoldDB" id="A0A212DC03"/>
<evidence type="ECO:0000259" key="12">
    <source>
        <dbReference type="PROSITE" id="PS50862"/>
    </source>
</evidence>
<name>A0A212DC03_CEREH</name>
<comment type="similarity">
    <text evidence="2">Belongs to the class-II aminoacyl-tRNA synthetase family. Type-1 seryl-tRNA synthetase subfamily.</text>
</comment>
<accession>A0A212DC03</accession>
<evidence type="ECO:0000256" key="4">
    <source>
        <dbReference type="ARBA" id="ARBA00022598"/>
    </source>
</evidence>
<dbReference type="PANTHER" id="PTHR11778">
    <property type="entry name" value="SERYL-TRNA SYNTHETASE"/>
    <property type="match status" value="1"/>
</dbReference>
<evidence type="ECO:0000256" key="3">
    <source>
        <dbReference type="ARBA" id="ARBA00012840"/>
    </source>
</evidence>
<keyword evidence="6" id="KW-0067">ATP-binding</keyword>
<evidence type="ECO:0000256" key="1">
    <source>
        <dbReference type="ARBA" id="ARBA00005045"/>
    </source>
</evidence>
<keyword evidence="8" id="KW-0030">Aminoacyl-tRNA synthetase</keyword>
<dbReference type="Proteomes" id="UP000242450">
    <property type="component" value="Chromosome 4"/>
</dbReference>
<keyword evidence="7" id="KW-0007">Acetylation</keyword>